<dbReference type="RefSeq" id="WP_149471132.1">
    <property type="nucleotide sequence ID" value="NZ_QOKW01000022.1"/>
</dbReference>
<protein>
    <submittedName>
        <fullName evidence="2">Uncharacterized protein</fullName>
    </submittedName>
</protein>
<feature type="region of interest" description="Disordered" evidence="1">
    <location>
        <begin position="1"/>
        <end position="26"/>
    </location>
</feature>
<organism evidence="2 3">
    <name type="scientific">Roseomonas genomospecies 6</name>
    <dbReference type="NCBI Taxonomy" id="214106"/>
    <lineage>
        <taxon>Bacteria</taxon>
        <taxon>Pseudomonadati</taxon>
        <taxon>Pseudomonadota</taxon>
        <taxon>Alphaproteobacteria</taxon>
        <taxon>Acetobacterales</taxon>
        <taxon>Roseomonadaceae</taxon>
        <taxon>Roseomonas</taxon>
    </lineage>
</organism>
<sequence>MPSMNLGRRPVRTIPPSHEAPAAPANRRRELVMHLASVMSYPRDQELRYLTGLLRAPNGEEVVRRELLLLKEAQKMGVLGDKVAARAALIAEAKRCVDAGEFDDPPPHRVTRDGDLEWTSGTTTRTLYRDGCEDYRQDGTLHRRGGPAETAPGLRSVWYERGRRVDPSGASYAWAA</sequence>
<reference evidence="2 3" key="1">
    <citation type="submission" date="2018-07" db="EMBL/GenBank/DDBJ databases">
        <title>Genome sequence of Azospirillum sp. ATCC 49961.</title>
        <authorList>
            <person name="Sant'Anna F.H."/>
            <person name="Baldani J.I."/>
            <person name="Zilli J.E."/>
            <person name="Reis V.M."/>
            <person name="Hartmann A."/>
            <person name="Cruz L."/>
            <person name="de Souza E.M."/>
            <person name="de Oliveira Pedrosa F."/>
            <person name="Passaglia L.M.P."/>
        </authorList>
    </citation>
    <scope>NUCLEOTIDE SEQUENCE [LARGE SCALE GENOMIC DNA]</scope>
    <source>
        <strain evidence="2 3">ATCC 49961</strain>
    </source>
</reference>
<gene>
    <name evidence="2" type="ORF">DS843_22755</name>
</gene>
<name>A0A9W7NG37_9PROT</name>
<evidence type="ECO:0000313" key="2">
    <source>
        <dbReference type="EMBL" id="KAA0677662.1"/>
    </source>
</evidence>
<proteinExistence type="predicted"/>
<comment type="caution">
    <text evidence="2">The sequence shown here is derived from an EMBL/GenBank/DDBJ whole genome shotgun (WGS) entry which is preliminary data.</text>
</comment>
<dbReference type="AlphaFoldDB" id="A0A9W7NG37"/>
<accession>A0A9W7NG37</accession>
<evidence type="ECO:0000256" key="1">
    <source>
        <dbReference type="SAM" id="MobiDB-lite"/>
    </source>
</evidence>
<evidence type="ECO:0000313" key="3">
    <source>
        <dbReference type="Proteomes" id="UP000480854"/>
    </source>
</evidence>
<keyword evidence="3" id="KW-1185">Reference proteome</keyword>
<dbReference type="Proteomes" id="UP000480854">
    <property type="component" value="Unassembled WGS sequence"/>
</dbReference>
<dbReference type="EMBL" id="QOKW01000022">
    <property type="protein sequence ID" value="KAA0677662.1"/>
    <property type="molecule type" value="Genomic_DNA"/>
</dbReference>